<dbReference type="AlphaFoldDB" id="A0A0G0LP28"/>
<evidence type="ECO:0000313" key="3">
    <source>
        <dbReference type="Proteomes" id="UP000034893"/>
    </source>
</evidence>
<feature type="transmembrane region" description="Helical" evidence="1">
    <location>
        <begin position="76"/>
        <end position="97"/>
    </location>
</feature>
<accession>A0A0G0LP28</accession>
<protein>
    <submittedName>
        <fullName evidence="2">Uncharacterized protein</fullName>
    </submittedName>
</protein>
<dbReference type="EMBL" id="LBVP01000009">
    <property type="protein sequence ID" value="KKQ89720.1"/>
    <property type="molecule type" value="Genomic_DNA"/>
</dbReference>
<proteinExistence type="predicted"/>
<gene>
    <name evidence="2" type="ORF">UT12_C0009G0029</name>
</gene>
<sequence length="98" mass="10850">MGVILLLASKWCRFYLYVDIKMPAPRYTDSIEKLVEDLSATEGSTSRQFDIAKAIIEVKLQEAIAKQTNKLTVATWTLAVATIGLVLSTLALVYVSIK</sequence>
<evidence type="ECO:0000313" key="2">
    <source>
        <dbReference type="EMBL" id="KKQ89720.1"/>
    </source>
</evidence>
<keyword evidence="1" id="KW-0812">Transmembrane</keyword>
<dbReference type="Proteomes" id="UP000034893">
    <property type="component" value="Unassembled WGS sequence"/>
</dbReference>
<keyword evidence="1" id="KW-1133">Transmembrane helix</keyword>
<reference evidence="2 3" key="1">
    <citation type="journal article" date="2015" name="Nature">
        <title>rRNA introns, odd ribosomes, and small enigmatic genomes across a large radiation of phyla.</title>
        <authorList>
            <person name="Brown C.T."/>
            <person name="Hug L.A."/>
            <person name="Thomas B.C."/>
            <person name="Sharon I."/>
            <person name="Castelle C.J."/>
            <person name="Singh A."/>
            <person name="Wilkins M.J."/>
            <person name="Williams K.H."/>
            <person name="Banfield J.F."/>
        </authorList>
    </citation>
    <scope>NUCLEOTIDE SEQUENCE [LARGE SCALE GENOMIC DNA]</scope>
</reference>
<comment type="caution">
    <text evidence="2">The sequence shown here is derived from an EMBL/GenBank/DDBJ whole genome shotgun (WGS) entry which is preliminary data.</text>
</comment>
<evidence type="ECO:0000256" key="1">
    <source>
        <dbReference type="SAM" id="Phobius"/>
    </source>
</evidence>
<organism evidence="2 3">
    <name type="scientific">Candidatus Curtissbacteria bacterium GW2011_GWC2_38_9</name>
    <dbReference type="NCBI Taxonomy" id="1618414"/>
    <lineage>
        <taxon>Bacteria</taxon>
        <taxon>Candidatus Curtissiibacteriota</taxon>
    </lineage>
</organism>
<keyword evidence="1" id="KW-0472">Membrane</keyword>
<name>A0A0G0LP28_9BACT</name>